<dbReference type="InterPro" id="IPR004695">
    <property type="entry name" value="SLAC1/Mae1/Ssu1/TehA"/>
</dbReference>
<dbReference type="CDD" id="cd09320">
    <property type="entry name" value="TDT_like_2"/>
    <property type="match status" value="1"/>
</dbReference>
<feature type="transmembrane region" description="Helical" evidence="8">
    <location>
        <begin position="323"/>
        <end position="344"/>
    </location>
</feature>
<dbReference type="OrthoDB" id="958273at2"/>
<evidence type="ECO:0000256" key="4">
    <source>
        <dbReference type="ARBA" id="ARBA00022475"/>
    </source>
</evidence>
<reference evidence="9 10" key="1">
    <citation type="submission" date="2019-07" db="EMBL/GenBank/DDBJ databases">
        <title>Whole genome shotgun sequence of Cellulomonas composti NBRC 100758.</title>
        <authorList>
            <person name="Hosoyama A."/>
            <person name="Uohara A."/>
            <person name="Ohji S."/>
            <person name="Ichikawa N."/>
        </authorList>
    </citation>
    <scope>NUCLEOTIDE SEQUENCE [LARGE SCALE GENOMIC DNA]</scope>
    <source>
        <strain evidence="9 10">NBRC 100758</strain>
    </source>
</reference>
<dbReference type="EMBL" id="BJWG01000009">
    <property type="protein sequence ID" value="GEL95496.1"/>
    <property type="molecule type" value="Genomic_DNA"/>
</dbReference>
<organism evidence="9 10">
    <name type="scientific">Cellulomonas composti</name>
    <dbReference type="NCBI Taxonomy" id="266130"/>
    <lineage>
        <taxon>Bacteria</taxon>
        <taxon>Bacillati</taxon>
        <taxon>Actinomycetota</taxon>
        <taxon>Actinomycetes</taxon>
        <taxon>Micrococcales</taxon>
        <taxon>Cellulomonadaceae</taxon>
        <taxon>Cellulomonas</taxon>
    </lineage>
</organism>
<evidence type="ECO:0000256" key="7">
    <source>
        <dbReference type="ARBA" id="ARBA00023136"/>
    </source>
</evidence>
<dbReference type="AlphaFoldDB" id="A0A511JBZ1"/>
<feature type="transmembrane region" description="Helical" evidence="8">
    <location>
        <begin position="154"/>
        <end position="177"/>
    </location>
</feature>
<evidence type="ECO:0000256" key="3">
    <source>
        <dbReference type="ARBA" id="ARBA00022448"/>
    </source>
</evidence>
<dbReference type="PANTHER" id="PTHR31686">
    <property type="match status" value="1"/>
</dbReference>
<dbReference type="InterPro" id="IPR051629">
    <property type="entry name" value="Sulfite_efflux_TDT"/>
</dbReference>
<feature type="transmembrane region" description="Helical" evidence="8">
    <location>
        <begin position="47"/>
        <end position="67"/>
    </location>
</feature>
<feature type="transmembrane region" description="Helical" evidence="8">
    <location>
        <begin position="262"/>
        <end position="284"/>
    </location>
</feature>
<keyword evidence="6 8" id="KW-1133">Transmembrane helix</keyword>
<evidence type="ECO:0000256" key="5">
    <source>
        <dbReference type="ARBA" id="ARBA00022692"/>
    </source>
</evidence>
<feature type="transmembrane region" description="Helical" evidence="8">
    <location>
        <begin position="119"/>
        <end position="142"/>
    </location>
</feature>
<evidence type="ECO:0000313" key="10">
    <source>
        <dbReference type="Proteomes" id="UP000321720"/>
    </source>
</evidence>
<comment type="caution">
    <text evidence="9">The sequence shown here is derived from an EMBL/GenBank/DDBJ whole genome shotgun (WGS) entry which is preliminary data.</text>
</comment>
<evidence type="ECO:0000313" key="9">
    <source>
        <dbReference type="EMBL" id="GEL95496.1"/>
    </source>
</evidence>
<evidence type="ECO:0000256" key="1">
    <source>
        <dbReference type="ARBA" id="ARBA00004651"/>
    </source>
</evidence>
<dbReference type="Proteomes" id="UP000321720">
    <property type="component" value="Unassembled WGS sequence"/>
</dbReference>
<dbReference type="Pfam" id="PF03595">
    <property type="entry name" value="SLAC1"/>
    <property type="match status" value="1"/>
</dbReference>
<dbReference type="Gene3D" id="1.50.10.150">
    <property type="entry name" value="Voltage-dependent anion channel"/>
    <property type="match status" value="1"/>
</dbReference>
<protein>
    <submittedName>
        <fullName evidence="9">C4-dicarboxylate ABC transporter</fullName>
    </submittedName>
</protein>
<keyword evidence="7 8" id="KW-0472">Membrane</keyword>
<feature type="transmembrane region" description="Helical" evidence="8">
    <location>
        <begin position="183"/>
        <end position="207"/>
    </location>
</feature>
<keyword evidence="10" id="KW-1185">Reference proteome</keyword>
<evidence type="ECO:0000256" key="2">
    <source>
        <dbReference type="ARBA" id="ARBA00008566"/>
    </source>
</evidence>
<accession>A0A511JBZ1</accession>
<dbReference type="RefSeq" id="WP_146843141.1">
    <property type="nucleotide sequence ID" value="NZ_BJWG01000009.1"/>
</dbReference>
<feature type="transmembrane region" description="Helical" evidence="8">
    <location>
        <begin position="87"/>
        <end position="107"/>
    </location>
</feature>
<dbReference type="InterPro" id="IPR038665">
    <property type="entry name" value="Voltage-dep_anion_channel_sf"/>
</dbReference>
<dbReference type="GO" id="GO:0005886">
    <property type="term" value="C:plasma membrane"/>
    <property type="evidence" value="ECO:0007669"/>
    <property type="project" value="UniProtKB-SubCell"/>
</dbReference>
<name>A0A511JBZ1_9CELL</name>
<keyword evidence="3" id="KW-0813">Transport</keyword>
<keyword evidence="4" id="KW-1003">Cell membrane</keyword>
<feature type="transmembrane region" description="Helical" evidence="8">
    <location>
        <begin position="20"/>
        <end position="41"/>
    </location>
</feature>
<feature type="transmembrane region" description="Helical" evidence="8">
    <location>
        <begin position="219"/>
        <end position="242"/>
    </location>
</feature>
<evidence type="ECO:0000256" key="8">
    <source>
        <dbReference type="SAM" id="Phobius"/>
    </source>
</evidence>
<comment type="similarity">
    <text evidence="2">Belongs to the tellurite-resistance/dicarboxylate transporter (TDT) family.</text>
</comment>
<comment type="subcellular location">
    <subcellularLocation>
        <location evidence="1">Cell membrane</location>
        <topology evidence="1">Multi-pass membrane protein</topology>
    </subcellularLocation>
</comment>
<gene>
    <name evidence="9" type="ORF">CCO02nite_21540</name>
</gene>
<keyword evidence="5 8" id="KW-0812">Transmembrane</keyword>
<evidence type="ECO:0000256" key="6">
    <source>
        <dbReference type="ARBA" id="ARBA00022989"/>
    </source>
</evidence>
<feature type="transmembrane region" description="Helical" evidence="8">
    <location>
        <begin position="296"/>
        <end position="317"/>
    </location>
</feature>
<dbReference type="GO" id="GO:0055085">
    <property type="term" value="P:transmembrane transport"/>
    <property type="evidence" value="ECO:0007669"/>
    <property type="project" value="InterPro"/>
</dbReference>
<sequence length="397" mass="40698">MLHPAPLRTRPSAAGLTPNWFAAVMGTGIVATAGAGLPVHVPGLHTAASVVWLVAATLLVVLVGATVRHWTHHRERARLHHLDPVMAHFYGAPPMALMTVGAGSLVFGPALLGAEASLAIGWMLWTVGTVLGLASTVVVPVLRLTRHDRAAPFAGWLMPVVPPVVSAATGALLLPHVPVHRMAAFAALLVALLAVGVVATALVLPAVCTSVVRDGVGPAALVPTLWIVLGPLGQSTTAANVLAGEAGLVVAAPRALELERAAVVYGLVATALALVWAAWALLVTLRTARSGLPFGLPWWSFTFPVGTCVTGLSALAVRTGSPPLTAAAALGFVVLVGAWGVVAARTLHGVLVARTLLVPPPVQVRAKRRTNADRIRLGAHTSLAAMRARTSSSSPGS</sequence>
<dbReference type="PANTHER" id="PTHR31686:SF1">
    <property type="entry name" value="SULFITE EFFLUX PUMP SSU1"/>
    <property type="match status" value="1"/>
</dbReference>
<proteinExistence type="inferred from homology"/>